<reference evidence="2 3" key="2">
    <citation type="submission" date="2017-02" db="EMBL/GenBank/DDBJ databases">
        <title>A genome survey and senescence transcriptome analysis in Lentinula edodes.</title>
        <authorList>
            <person name="Sakamoto Y."/>
            <person name="Nakade K."/>
            <person name="Sato S."/>
            <person name="Yoshida Y."/>
            <person name="Miyazaki K."/>
            <person name="Natsume S."/>
            <person name="Konno N."/>
        </authorList>
    </citation>
    <scope>NUCLEOTIDE SEQUENCE [LARGE SCALE GENOMIC DNA]</scope>
    <source>
        <strain evidence="2 3">NBRC 111202</strain>
    </source>
</reference>
<feature type="chain" id="PRO_5012975949" evidence="1">
    <location>
        <begin position="23"/>
        <end position="134"/>
    </location>
</feature>
<evidence type="ECO:0000256" key="1">
    <source>
        <dbReference type="SAM" id="SignalP"/>
    </source>
</evidence>
<sequence>MNFTTLNIFFVAVFAFLALIHAHPVSLISRDVYVPEILTPIAGDTWVIGNTESVTWNVSSPPAQITNPVGQILLRKGNLTQNVTLAGNFSILAGNVSFIVPSVTPDDDYSVVLFGDSGNFSPIFSIVANTSNAL</sequence>
<comment type="caution">
    <text evidence="2">The sequence shown here is derived from an EMBL/GenBank/DDBJ whole genome shotgun (WGS) entry which is preliminary data.</text>
</comment>
<evidence type="ECO:0000313" key="2">
    <source>
        <dbReference type="EMBL" id="GAW05215.1"/>
    </source>
</evidence>
<proteinExistence type="predicted"/>
<keyword evidence="3" id="KW-1185">Reference proteome</keyword>
<gene>
    <name evidence="2" type="ORF">LENED_007056</name>
</gene>
<feature type="signal peptide" evidence="1">
    <location>
        <begin position="1"/>
        <end position="22"/>
    </location>
</feature>
<protein>
    <submittedName>
        <fullName evidence="2">Uncharacterized protein</fullName>
    </submittedName>
</protein>
<accession>A0A1Q3EDD0</accession>
<name>A0A1Q3EDD0_LENED</name>
<dbReference type="EMBL" id="BDGU01000237">
    <property type="protein sequence ID" value="GAW05215.1"/>
    <property type="molecule type" value="Genomic_DNA"/>
</dbReference>
<evidence type="ECO:0000313" key="3">
    <source>
        <dbReference type="Proteomes" id="UP000188533"/>
    </source>
</evidence>
<keyword evidence="1" id="KW-0732">Signal</keyword>
<reference evidence="2 3" key="1">
    <citation type="submission" date="2016-08" db="EMBL/GenBank/DDBJ databases">
        <authorList>
            <consortium name="Lentinula edodes genome sequencing consortium"/>
            <person name="Sakamoto Y."/>
            <person name="Nakade K."/>
            <person name="Sato S."/>
            <person name="Yoshida Y."/>
            <person name="Miyazaki K."/>
            <person name="Natsume S."/>
            <person name="Konno N."/>
        </authorList>
    </citation>
    <scope>NUCLEOTIDE SEQUENCE [LARGE SCALE GENOMIC DNA]</scope>
    <source>
        <strain evidence="2 3">NBRC 111202</strain>
    </source>
</reference>
<dbReference type="AlphaFoldDB" id="A0A1Q3EDD0"/>
<dbReference type="STRING" id="5353.A0A1Q3EDD0"/>
<dbReference type="Proteomes" id="UP000188533">
    <property type="component" value="Unassembled WGS sequence"/>
</dbReference>
<organism evidence="2 3">
    <name type="scientific">Lentinula edodes</name>
    <name type="common">Shiitake mushroom</name>
    <name type="synonym">Lentinus edodes</name>
    <dbReference type="NCBI Taxonomy" id="5353"/>
    <lineage>
        <taxon>Eukaryota</taxon>
        <taxon>Fungi</taxon>
        <taxon>Dikarya</taxon>
        <taxon>Basidiomycota</taxon>
        <taxon>Agaricomycotina</taxon>
        <taxon>Agaricomycetes</taxon>
        <taxon>Agaricomycetidae</taxon>
        <taxon>Agaricales</taxon>
        <taxon>Marasmiineae</taxon>
        <taxon>Omphalotaceae</taxon>
        <taxon>Lentinula</taxon>
    </lineage>
</organism>